<sequence>MKGTVIQSHKAIKLGYIKIQLGSYIYIYMDTEARFFWVSFLPAYYIYFPELNDTVDFLTFREVSKAFFFFHKIFQHQLGRHANLNEPLGTSMDLIFFIPVYCFGN</sequence>
<accession>A0A3Q4HAU7</accession>
<name>A0A3Q4HAU7_NEOBR</name>
<organism evidence="1 2">
    <name type="scientific">Neolamprologus brichardi</name>
    <name type="common">Fairy cichlid</name>
    <name type="synonym">Lamprologus brichardi</name>
    <dbReference type="NCBI Taxonomy" id="32507"/>
    <lineage>
        <taxon>Eukaryota</taxon>
        <taxon>Metazoa</taxon>
        <taxon>Chordata</taxon>
        <taxon>Craniata</taxon>
        <taxon>Vertebrata</taxon>
        <taxon>Euteleostomi</taxon>
        <taxon>Actinopterygii</taxon>
        <taxon>Neopterygii</taxon>
        <taxon>Teleostei</taxon>
        <taxon>Neoteleostei</taxon>
        <taxon>Acanthomorphata</taxon>
        <taxon>Ovalentaria</taxon>
        <taxon>Cichlomorphae</taxon>
        <taxon>Cichliformes</taxon>
        <taxon>Cichlidae</taxon>
        <taxon>African cichlids</taxon>
        <taxon>Pseudocrenilabrinae</taxon>
        <taxon>Lamprologini</taxon>
        <taxon>Neolamprologus</taxon>
    </lineage>
</organism>
<reference evidence="1" key="1">
    <citation type="submission" date="2025-08" db="UniProtKB">
        <authorList>
            <consortium name="Ensembl"/>
        </authorList>
    </citation>
    <scope>IDENTIFICATION</scope>
</reference>
<dbReference type="Proteomes" id="UP000261580">
    <property type="component" value="Unassembled WGS sequence"/>
</dbReference>
<evidence type="ECO:0000313" key="2">
    <source>
        <dbReference type="Proteomes" id="UP000261580"/>
    </source>
</evidence>
<dbReference type="Ensembl" id="ENSNBRT00000017749.1">
    <property type="protein sequence ID" value="ENSNBRP00000017283.1"/>
    <property type="gene ID" value="ENSNBRG00000013361.1"/>
</dbReference>
<evidence type="ECO:0000313" key="1">
    <source>
        <dbReference type="Ensembl" id="ENSNBRP00000017283.1"/>
    </source>
</evidence>
<protein>
    <submittedName>
        <fullName evidence="1">Uncharacterized protein</fullName>
    </submittedName>
</protein>
<reference evidence="1" key="2">
    <citation type="submission" date="2025-09" db="UniProtKB">
        <authorList>
            <consortium name="Ensembl"/>
        </authorList>
    </citation>
    <scope>IDENTIFICATION</scope>
</reference>
<keyword evidence="2" id="KW-1185">Reference proteome</keyword>
<proteinExistence type="predicted"/>
<dbReference type="AlphaFoldDB" id="A0A3Q4HAU7"/>